<protein>
    <recommendedName>
        <fullName evidence="6">Integral membrane protein</fullName>
    </recommendedName>
</protein>
<evidence type="ECO:0000313" key="5">
    <source>
        <dbReference type="Proteomes" id="UP000198859"/>
    </source>
</evidence>
<gene>
    <name evidence="4" type="ORF">SAMN04488570_2034</name>
</gene>
<dbReference type="EMBL" id="LT629757">
    <property type="protein sequence ID" value="SDS50798.1"/>
    <property type="molecule type" value="Genomic_DNA"/>
</dbReference>
<feature type="compositionally biased region" description="Pro residues" evidence="1">
    <location>
        <begin position="217"/>
        <end position="229"/>
    </location>
</feature>
<dbReference type="AlphaFoldDB" id="A0A1H1SSG6"/>
<evidence type="ECO:0000256" key="1">
    <source>
        <dbReference type="SAM" id="MobiDB-lite"/>
    </source>
</evidence>
<reference evidence="5" key="1">
    <citation type="submission" date="2016-10" db="EMBL/GenBank/DDBJ databases">
        <authorList>
            <person name="Varghese N."/>
            <person name="Submissions S."/>
        </authorList>
    </citation>
    <scope>NUCLEOTIDE SEQUENCE [LARGE SCALE GENOMIC DNA]</scope>
    <source>
        <strain evidence="5">DSM 22127</strain>
    </source>
</reference>
<evidence type="ECO:0000256" key="2">
    <source>
        <dbReference type="SAM" id="Phobius"/>
    </source>
</evidence>
<keyword evidence="2" id="KW-1133">Transmembrane helix</keyword>
<organism evidence="4 5">
    <name type="scientific">Nocardioides scoriae</name>
    <dbReference type="NCBI Taxonomy" id="642780"/>
    <lineage>
        <taxon>Bacteria</taxon>
        <taxon>Bacillati</taxon>
        <taxon>Actinomycetota</taxon>
        <taxon>Actinomycetes</taxon>
        <taxon>Propionibacteriales</taxon>
        <taxon>Nocardioidaceae</taxon>
        <taxon>Nocardioides</taxon>
    </lineage>
</organism>
<evidence type="ECO:0000313" key="4">
    <source>
        <dbReference type="EMBL" id="SDS50798.1"/>
    </source>
</evidence>
<keyword evidence="5" id="KW-1185">Reference proteome</keyword>
<feature type="signal peptide" evidence="3">
    <location>
        <begin position="1"/>
        <end position="24"/>
    </location>
</feature>
<feature type="transmembrane region" description="Helical" evidence="2">
    <location>
        <begin position="32"/>
        <end position="49"/>
    </location>
</feature>
<name>A0A1H1SSG6_9ACTN</name>
<accession>A0A1H1SSG6</accession>
<proteinExistence type="predicted"/>
<dbReference type="STRING" id="642780.SAMN04488570_2034"/>
<keyword evidence="2" id="KW-0812">Transmembrane</keyword>
<feature type="transmembrane region" description="Helical" evidence="2">
    <location>
        <begin position="56"/>
        <end position="77"/>
    </location>
</feature>
<dbReference type="Proteomes" id="UP000198859">
    <property type="component" value="Chromosome I"/>
</dbReference>
<keyword evidence="2" id="KW-0472">Membrane</keyword>
<feature type="region of interest" description="Disordered" evidence="1">
    <location>
        <begin position="208"/>
        <end position="247"/>
    </location>
</feature>
<evidence type="ECO:0008006" key="6">
    <source>
        <dbReference type="Google" id="ProtNLM"/>
    </source>
</evidence>
<sequence>MLWGRALTLSVVALSVGSAAHAEAGGLLPGPLALAVLAVLGTLAALPLLRRPASTLRLVVLTVLGQTAVHTALAVVAGHRGDPVAGPAHAPVAPAVPQVPVGSGAARGSYFEVAYDAAPASLAGDGSGGPVVPAPLLHALTDVVDQPVMALAHLLAAAACGWWLARGERALWALVTLVAQVADQVAVQPWTRAVARCVAAATLTARAASHGARARGPRPPLLLLEPPPRGSQTHRRCVSRRGPPLAA</sequence>
<evidence type="ECO:0000256" key="3">
    <source>
        <dbReference type="SAM" id="SignalP"/>
    </source>
</evidence>
<keyword evidence="3" id="KW-0732">Signal</keyword>
<feature type="chain" id="PRO_5038589138" description="Integral membrane protein" evidence="3">
    <location>
        <begin position="25"/>
        <end position="247"/>
    </location>
</feature>